<dbReference type="EMBL" id="JAFMPK010000011">
    <property type="protein sequence ID" value="MBO0607693.1"/>
    <property type="molecule type" value="Genomic_DNA"/>
</dbReference>
<name>A0ABS3I5G2_9MICO</name>
<proteinExistence type="inferred from homology"/>
<keyword evidence="5" id="KW-0119">Carbohydrate metabolism</keyword>
<keyword evidence="7" id="KW-1185">Reference proteome</keyword>
<dbReference type="PANTHER" id="PTHR30246">
    <property type="entry name" value="2-KETO-3-DEOXY-6-PHOSPHOGLUCONATE ALDOLASE"/>
    <property type="match status" value="1"/>
</dbReference>
<evidence type="ECO:0000256" key="3">
    <source>
        <dbReference type="ARBA" id="ARBA00011233"/>
    </source>
</evidence>
<comment type="subunit">
    <text evidence="3">Homotrimer.</text>
</comment>
<gene>
    <name evidence="6" type="ORF">J0911_01455</name>
</gene>
<comment type="similarity">
    <text evidence="2">Belongs to the KHG/KDPG aldolase family.</text>
</comment>
<evidence type="ECO:0000313" key="7">
    <source>
        <dbReference type="Proteomes" id="UP000664617"/>
    </source>
</evidence>
<comment type="pathway">
    <text evidence="1">Carbohydrate acid metabolism.</text>
</comment>
<protein>
    <submittedName>
        <fullName evidence="6">Bifunctional 4-hydroxy-2-oxoglutarate aldolase/2-dehydro-3-deoxy-phosphogluconate aldolase</fullName>
    </submittedName>
</protein>
<dbReference type="RefSeq" id="WP_207273626.1">
    <property type="nucleotide sequence ID" value="NZ_JAFMPK010000011.1"/>
</dbReference>
<dbReference type="CDD" id="cd00452">
    <property type="entry name" value="KDPG_aldolase"/>
    <property type="match status" value="1"/>
</dbReference>
<dbReference type="InterPro" id="IPR013785">
    <property type="entry name" value="Aldolase_TIM"/>
</dbReference>
<evidence type="ECO:0000313" key="6">
    <source>
        <dbReference type="EMBL" id="MBO0607693.1"/>
    </source>
</evidence>
<reference evidence="7" key="1">
    <citation type="submission" date="2023-07" db="EMBL/GenBank/DDBJ databases">
        <title>Myceligenerans salitolerans sp. nov., a halotolerant actinomycete isolated from a salt lake in Xinjiang, China.</title>
        <authorList>
            <person name="Guan T."/>
        </authorList>
    </citation>
    <scope>NUCLEOTIDE SEQUENCE [LARGE SCALE GENOMIC DNA]</scope>
    <source>
        <strain evidence="7">XHU 5031</strain>
    </source>
</reference>
<dbReference type="SUPFAM" id="SSF51569">
    <property type="entry name" value="Aldolase"/>
    <property type="match status" value="1"/>
</dbReference>
<dbReference type="InterPro" id="IPR000887">
    <property type="entry name" value="Aldlse_KDPG_KHG"/>
</dbReference>
<evidence type="ECO:0000256" key="2">
    <source>
        <dbReference type="ARBA" id="ARBA00006906"/>
    </source>
</evidence>
<dbReference type="Proteomes" id="UP000664617">
    <property type="component" value="Unassembled WGS sequence"/>
</dbReference>
<comment type="caution">
    <text evidence="6">The sequence shown here is derived from an EMBL/GenBank/DDBJ whole genome shotgun (WGS) entry which is preliminary data.</text>
</comment>
<dbReference type="PANTHER" id="PTHR30246:SF1">
    <property type="entry name" value="2-DEHYDRO-3-DEOXY-6-PHOSPHOGALACTONATE ALDOLASE-RELATED"/>
    <property type="match status" value="1"/>
</dbReference>
<sequence>MNARATEPARPSTAEVIRSARLVAILRGPDADHLAAGAEALVDEGIRVLEFPIAHPEILSVISAVAARLGNAAHIGAGTVRTVADARRALDAGAHFLVAPSLSIPVIDYARQRDINVVPGVFTPTEIDAATQAGAEVVKLFPASSHTPKFLRQLRAPLPDAGIMPTGTITRDDARAWLDAGAVALGIGSDLTSDSLTTGDLAPLRASAREWLARVASV</sequence>
<organism evidence="6 7">
    <name type="scientific">Myceligenerans salitolerans</name>
    <dbReference type="NCBI Taxonomy" id="1230528"/>
    <lineage>
        <taxon>Bacteria</taxon>
        <taxon>Bacillati</taxon>
        <taxon>Actinomycetota</taxon>
        <taxon>Actinomycetes</taxon>
        <taxon>Micrococcales</taxon>
        <taxon>Promicromonosporaceae</taxon>
        <taxon>Myceligenerans</taxon>
    </lineage>
</organism>
<dbReference type="Pfam" id="PF01081">
    <property type="entry name" value="Aldolase"/>
    <property type="match status" value="1"/>
</dbReference>
<evidence type="ECO:0000256" key="4">
    <source>
        <dbReference type="ARBA" id="ARBA00023239"/>
    </source>
</evidence>
<evidence type="ECO:0000256" key="1">
    <source>
        <dbReference type="ARBA" id="ARBA00004761"/>
    </source>
</evidence>
<evidence type="ECO:0000256" key="5">
    <source>
        <dbReference type="ARBA" id="ARBA00023277"/>
    </source>
</evidence>
<dbReference type="Gene3D" id="3.20.20.70">
    <property type="entry name" value="Aldolase class I"/>
    <property type="match status" value="1"/>
</dbReference>
<accession>A0ABS3I5G2</accession>
<keyword evidence="4" id="KW-0456">Lyase</keyword>